<keyword evidence="4" id="KW-0819">tRNA processing</keyword>
<name>A0AA36DBA8_9BILA</name>
<organism evidence="6 7">
    <name type="scientific">Mesorhabditis spiculigera</name>
    <dbReference type="NCBI Taxonomy" id="96644"/>
    <lineage>
        <taxon>Eukaryota</taxon>
        <taxon>Metazoa</taxon>
        <taxon>Ecdysozoa</taxon>
        <taxon>Nematoda</taxon>
        <taxon>Chromadorea</taxon>
        <taxon>Rhabditida</taxon>
        <taxon>Rhabditina</taxon>
        <taxon>Rhabditomorpha</taxon>
        <taxon>Rhabditoidea</taxon>
        <taxon>Rhabditidae</taxon>
        <taxon>Mesorhabditinae</taxon>
        <taxon>Mesorhabditis</taxon>
    </lineage>
</organism>
<evidence type="ECO:0000256" key="3">
    <source>
        <dbReference type="ARBA" id="ARBA00022574"/>
    </source>
</evidence>
<dbReference type="InterPro" id="IPR019775">
    <property type="entry name" value="WD40_repeat_CS"/>
</dbReference>
<evidence type="ECO:0000313" key="6">
    <source>
        <dbReference type="EMBL" id="CAJ0584082.1"/>
    </source>
</evidence>
<reference evidence="6" key="1">
    <citation type="submission" date="2023-06" db="EMBL/GenBank/DDBJ databases">
        <authorList>
            <person name="Delattre M."/>
        </authorList>
    </citation>
    <scope>NUCLEOTIDE SEQUENCE</scope>
    <source>
        <strain evidence="6">AF72</strain>
    </source>
</reference>
<evidence type="ECO:0000256" key="4">
    <source>
        <dbReference type="ARBA" id="ARBA00022694"/>
    </source>
</evidence>
<proteinExistence type="predicted"/>
<comment type="caution">
    <text evidence="6">The sequence shown here is derived from an EMBL/GenBank/DDBJ whole genome shotgun (WGS) entry which is preliminary data.</text>
</comment>
<dbReference type="PANTHER" id="PTHR14344">
    <property type="entry name" value="WD REPEAT PROTEIN"/>
    <property type="match status" value="1"/>
</dbReference>
<comment type="subcellular location">
    <subcellularLocation>
        <location evidence="1">Cytoplasm</location>
    </subcellularLocation>
</comment>
<accession>A0AA36DBA8</accession>
<protein>
    <submittedName>
        <fullName evidence="6">Uncharacterized protein</fullName>
    </submittedName>
</protein>
<dbReference type="InterPro" id="IPR015943">
    <property type="entry name" value="WD40/YVTN_repeat-like_dom_sf"/>
</dbReference>
<sequence length="688" mass="75550">MTFEAVILGQYVFSVHDDRSLRVWDLEGDSAASIAHEFGHSARPFSVCIDEAGSMIFTGGNDQVVCSDAGALASIPVAAFDVPFSTPAPLALQVRDTRIYGDQPYFIDQTGKLNRGGISDVKAITDGSVKVRYFCSFSGWNFGGQAVAYAWSERAIYDIDSSQYGEFPDFSIVSVVTDRHFWVVATSTDVFALTPHGKDLRAAINFNVRPLREKIGRKTPFIVNCISTLRRDEAGCSVLVGCSSGHLIYLHFDSDGVVKPCELLEEGRLFAGEAIQDISADGEYVSILGKCGYLFQWCWQVDGDRLALELLRKKTVGMDWPCRFLFDEDREFFFGFSSTSAVLYDRKDEQIVWRMECGGGNRHWDARVSDRRLSFHFVRDGRLHIVDSPLSLPDFYAKPLHIGKARNGAVSRNFFPDCQHVDHLSKNTVLHRLFEADGFASLSVISSATPGVYHVCCGLSKGNVAIYEADLRAESDQRGLKSFRKIRSLSTNDHKAAGRLQVIFAGSTDAIVIADDASDEAFIYDVKCGHRLDGIRSGDRAGFSKVHYGVSKLIGASTNGRLFRHAGSPRWQGSGGAYLALGDEAGAISIWDGGQARAVKMEYLQAGTITGIAVDAARDVKNGTLHVYSVALDCRVAVTVYSNGELRRVTTRQTQVQDPAGIELVRVDGNSAVVLVYGSGFEFLTFHL</sequence>
<evidence type="ECO:0000256" key="5">
    <source>
        <dbReference type="ARBA" id="ARBA00022737"/>
    </source>
</evidence>
<gene>
    <name evidence="6" type="ORF">MSPICULIGERA_LOCUS22147</name>
</gene>
<dbReference type="GO" id="GO:0030488">
    <property type="term" value="P:tRNA methylation"/>
    <property type="evidence" value="ECO:0007669"/>
    <property type="project" value="TreeGrafter"/>
</dbReference>
<dbReference type="PANTHER" id="PTHR14344:SF3">
    <property type="entry name" value="WD REPEAT-CONTAINING PROTEIN 6"/>
    <property type="match status" value="1"/>
</dbReference>
<dbReference type="PROSITE" id="PS00678">
    <property type="entry name" value="WD_REPEATS_1"/>
    <property type="match status" value="1"/>
</dbReference>
<evidence type="ECO:0000256" key="1">
    <source>
        <dbReference type="ARBA" id="ARBA00004496"/>
    </source>
</evidence>
<keyword evidence="7" id="KW-1185">Reference proteome</keyword>
<feature type="non-terminal residue" evidence="6">
    <location>
        <position position="688"/>
    </location>
</feature>
<dbReference type="InterPro" id="IPR051973">
    <property type="entry name" value="tRNA_Anticodon_Mtase-Reg"/>
</dbReference>
<keyword evidence="5" id="KW-0677">Repeat</keyword>
<dbReference type="Proteomes" id="UP001177023">
    <property type="component" value="Unassembled WGS sequence"/>
</dbReference>
<dbReference type="Gene3D" id="2.130.10.10">
    <property type="entry name" value="YVTN repeat-like/Quinoprotein amine dehydrogenase"/>
    <property type="match status" value="1"/>
</dbReference>
<evidence type="ECO:0000256" key="2">
    <source>
        <dbReference type="ARBA" id="ARBA00022490"/>
    </source>
</evidence>
<keyword evidence="2" id="KW-0963">Cytoplasm</keyword>
<dbReference type="InterPro" id="IPR036322">
    <property type="entry name" value="WD40_repeat_dom_sf"/>
</dbReference>
<dbReference type="SUPFAM" id="SSF82171">
    <property type="entry name" value="DPP6 N-terminal domain-like"/>
    <property type="match status" value="1"/>
</dbReference>
<dbReference type="AlphaFoldDB" id="A0AA36DBA8"/>
<dbReference type="EMBL" id="CATQJA010002679">
    <property type="protein sequence ID" value="CAJ0584082.1"/>
    <property type="molecule type" value="Genomic_DNA"/>
</dbReference>
<evidence type="ECO:0000313" key="7">
    <source>
        <dbReference type="Proteomes" id="UP001177023"/>
    </source>
</evidence>
<dbReference type="GO" id="GO:0005737">
    <property type="term" value="C:cytoplasm"/>
    <property type="evidence" value="ECO:0007669"/>
    <property type="project" value="UniProtKB-SubCell"/>
</dbReference>
<keyword evidence="3" id="KW-0853">WD repeat</keyword>
<dbReference type="SUPFAM" id="SSF50978">
    <property type="entry name" value="WD40 repeat-like"/>
    <property type="match status" value="1"/>
</dbReference>